<name>A0A2R5EQ85_9BACL</name>
<dbReference type="PRINTS" id="PR00032">
    <property type="entry name" value="HTHARAC"/>
</dbReference>
<comment type="caution">
    <text evidence="6">The sequence shown here is derived from an EMBL/GenBank/DDBJ whole genome shotgun (WGS) entry which is preliminary data.</text>
</comment>
<dbReference type="GO" id="GO:0043565">
    <property type="term" value="F:sequence-specific DNA binding"/>
    <property type="evidence" value="ECO:0007669"/>
    <property type="project" value="InterPro"/>
</dbReference>
<evidence type="ECO:0000313" key="7">
    <source>
        <dbReference type="Proteomes" id="UP000245202"/>
    </source>
</evidence>
<evidence type="ECO:0000256" key="1">
    <source>
        <dbReference type="ARBA" id="ARBA00023015"/>
    </source>
</evidence>
<keyword evidence="4" id="KW-0812">Transmembrane</keyword>
<dbReference type="PROSITE" id="PS01124">
    <property type="entry name" value="HTH_ARAC_FAMILY_2"/>
    <property type="match status" value="1"/>
</dbReference>
<dbReference type="PANTHER" id="PTHR43280">
    <property type="entry name" value="ARAC-FAMILY TRANSCRIPTIONAL REGULATOR"/>
    <property type="match status" value="1"/>
</dbReference>
<feature type="transmembrane region" description="Helical" evidence="4">
    <location>
        <begin position="239"/>
        <end position="260"/>
    </location>
</feature>
<dbReference type="InterPro" id="IPR020449">
    <property type="entry name" value="Tscrpt_reg_AraC-type_HTH"/>
</dbReference>
<evidence type="ECO:0000256" key="3">
    <source>
        <dbReference type="ARBA" id="ARBA00023163"/>
    </source>
</evidence>
<protein>
    <submittedName>
        <fullName evidence="6">AraC family transcriptional regulator</fullName>
    </submittedName>
</protein>
<dbReference type="SUPFAM" id="SSF46689">
    <property type="entry name" value="Homeodomain-like"/>
    <property type="match status" value="2"/>
</dbReference>
<accession>A0A2R5EQ85</accession>
<evidence type="ECO:0000259" key="5">
    <source>
        <dbReference type="PROSITE" id="PS01124"/>
    </source>
</evidence>
<keyword evidence="2" id="KW-0238">DNA-binding</keyword>
<feature type="domain" description="HTH araC/xylS-type" evidence="5">
    <location>
        <begin position="610"/>
        <end position="709"/>
    </location>
</feature>
<dbReference type="SMART" id="SM00342">
    <property type="entry name" value="HTH_ARAC"/>
    <property type="match status" value="1"/>
</dbReference>
<dbReference type="AlphaFoldDB" id="A0A2R5EQ85"/>
<sequence>MDEIKVIADNQLKQTVFDTEFTLEKLKSYSINMYQDPDIFNWISVNRRDKVADYQAMVALRRYINTERFISNVYLINKQTGDVLDYQKGISVLEAFHDQTILQLEDKKSQEYLHFFYHETAQKAYWGLVLPPDISHVDYTGSLVVLYDLQIVEDYFQNSGDEDVQIAVLDGEGRSVLGDHREEWDAAIYEHASQTDKSYFQFEYGNETYFASSAGLNSNKWKLYYVIGMSGWDKKVDQFSAIIVLSSFAMLVAIIIVMFWNSHRYIKPFSSLAKKVQLLSTSSKDERSLEWEYDVIKRGIDSLVHTRDEMIHTMRDHEFMITDEYFRRWILQGKMNSSMKAYIEKRSSLVHYDYIRLAVIRIDSYAEFQEKYNFESRKLMKYAIGNIAQEVLQQAEKDSRAVDIGGDHLVLLIGCLPEEIADSSEDDILTRQVLPMVSEQVKKWLSLQVTIAISSIRDISDDVRLGYDNMYELSTFKFVSGEDRIYEERDLEVYDTLLQPPDDVMLLEQIMYSVRLGQENAMRSHVDTLFAKLQHLSYTDCKYQLDLIMHTFMRSFHSIKSVQALHGTEIQLDRFATLQLFRQWFEEQLVQVMEAIQNNSRIGRKEEYVDEMKEYIQNHLHSAQLNIDEIAEKLSLSPGYVRQIFKEVTEMSLSDYILNKRVENVCLLLINTDWTVAEIAKQSGFQTKSHFFTIFKKSTGITPNQYRIAHGKEQTE</sequence>
<reference evidence="6 7" key="1">
    <citation type="submission" date="2017-08" db="EMBL/GenBank/DDBJ databases">
        <title>Substantial Increase in Enzyme Production by Combined Drug-Resistance Mutations in Paenibacillus agaridevorans.</title>
        <authorList>
            <person name="Tanaka Y."/>
            <person name="Funane K."/>
            <person name="Hosaka T."/>
            <person name="Shiwa Y."/>
            <person name="Fujita N."/>
            <person name="Miyazaki T."/>
            <person name="Yoshikawa H."/>
            <person name="Murakami K."/>
            <person name="Kasahara K."/>
            <person name="Inaoka T."/>
            <person name="Hiraga Y."/>
            <person name="Ochi K."/>
        </authorList>
    </citation>
    <scope>NUCLEOTIDE SEQUENCE [LARGE SCALE GENOMIC DNA]</scope>
    <source>
        <strain evidence="6 7">T-3040</strain>
    </source>
</reference>
<dbReference type="InterPro" id="IPR018060">
    <property type="entry name" value="HTH_AraC"/>
</dbReference>
<dbReference type="InterPro" id="IPR009057">
    <property type="entry name" value="Homeodomain-like_sf"/>
</dbReference>
<gene>
    <name evidence="6" type="ORF">PAT3040_01706</name>
</gene>
<keyword evidence="4" id="KW-1133">Transmembrane helix</keyword>
<dbReference type="Proteomes" id="UP000245202">
    <property type="component" value="Unassembled WGS sequence"/>
</dbReference>
<dbReference type="Gene3D" id="1.10.10.60">
    <property type="entry name" value="Homeodomain-like"/>
    <property type="match status" value="2"/>
</dbReference>
<keyword evidence="1" id="KW-0805">Transcription regulation</keyword>
<evidence type="ECO:0000256" key="2">
    <source>
        <dbReference type="ARBA" id="ARBA00023125"/>
    </source>
</evidence>
<dbReference type="PANTHER" id="PTHR43280:SF10">
    <property type="entry name" value="REGULATORY PROTEIN POCR"/>
    <property type="match status" value="1"/>
</dbReference>
<organism evidence="6 7">
    <name type="scientific">Paenibacillus agaridevorans</name>
    <dbReference type="NCBI Taxonomy" id="171404"/>
    <lineage>
        <taxon>Bacteria</taxon>
        <taxon>Bacillati</taxon>
        <taxon>Bacillota</taxon>
        <taxon>Bacilli</taxon>
        <taxon>Bacillales</taxon>
        <taxon>Paenibacillaceae</taxon>
        <taxon>Paenibacillus</taxon>
    </lineage>
</organism>
<dbReference type="Pfam" id="PF12833">
    <property type="entry name" value="HTH_18"/>
    <property type="match status" value="1"/>
</dbReference>
<keyword evidence="7" id="KW-1185">Reference proteome</keyword>
<evidence type="ECO:0000313" key="6">
    <source>
        <dbReference type="EMBL" id="GBG07158.1"/>
    </source>
</evidence>
<evidence type="ECO:0000256" key="4">
    <source>
        <dbReference type="SAM" id="Phobius"/>
    </source>
</evidence>
<dbReference type="GO" id="GO:0003700">
    <property type="term" value="F:DNA-binding transcription factor activity"/>
    <property type="evidence" value="ECO:0007669"/>
    <property type="project" value="InterPro"/>
</dbReference>
<keyword evidence="3" id="KW-0804">Transcription</keyword>
<proteinExistence type="predicted"/>
<keyword evidence="4" id="KW-0472">Membrane</keyword>
<dbReference type="EMBL" id="BDQX01000078">
    <property type="protein sequence ID" value="GBG07158.1"/>
    <property type="molecule type" value="Genomic_DNA"/>
</dbReference>